<gene>
    <name evidence="6 7" type="primary">pyrE</name>
    <name evidence="7" type="ORF">ANI02nite_04730</name>
</gene>
<dbReference type="GO" id="GO:0004588">
    <property type="term" value="F:orotate phosphoribosyltransferase activity"/>
    <property type="evidence" value="ECO:0007669"/>
    <property type="project" value="UniProtKB-UniRule"/>
</dbReference>
<sequence>MGNMIGQESVLGNDASAWDRDAALTTARLLLEIKAVNFRPEDPYTLTSGWKSPVYIDCRRIIFFPRARAKIVELGVEKIGRHVGYESIDAVVGGETAGIPFAAWFADRMMTPMAYVRKKPKGFGRNAQIEGDVPEGMRTLLVEDLTTDGASKIGFAKALRDAGAIVNHTFVVFFYGVFPGAHRTLSDMGITLHSLCTWWDVLEACAERPYFSEEAATEVRRFLEDPCAWSAKHGGVGSLEEALALKTARDS</sequence>
<dbReference type="GO" id="GO:0019856">
    <property type="term" value="P:pyrimidine nucleobase biosynthetic process"/>
    <property type="evidence" value="ECO:0007669"/>
    <property type="project" value="TreeGrafter"/>
</dbReference>
<proteinExistence type="inferred from homology"/>
<reference evidence="7 8" key="1">
    <citation type="submission" date="2019-07" db="EMBL/GenBank/DDBJ databases">
        <title>Whole genome shotgun sequence of Acetobacter nitrogenifigens NBRC 105050.</title>
        <authorList>
            <person name="Hosoyama A."/>
            <person name="Uohara A."/>
            <person name="Ohji S."/>
            <person name="Ichikawa N."/>
        </authorList>
    </citation>
    <scope>NUCLEOTIDE SEQUENCE [LARGE SCALE GENOMIC DNA]</scope>
    <source>
        <strain evidence="7 8">NBRC 105050</strain>
    </source>
</reference>
<evidence type="ECO:0000256" key="6">
    <source>
        <dbReference type="HAMAP-Rule" id="MF_01208"/>
    </source>
</evidence>
<dbReference type="HAMAP" id="MF_01208">
    <property type="entry name" value="PyrE"/>
    <property type="match status" value="1"/>
</dbReference>
<comment type="caution">
    <text evidence="6">Lacks conserved residue(s) required for the propagation of feature annotation.</text>
</comment>
<dbReference type="NCBIfam" id="NF001729">
    <property type="entry name" value="PRK00455.1-3"/>
    <property type="match status" value="1"/>
</dbReference>
<dbReference type="InterPro" id="IPR000836">
    <property type="entry name" value="PRTase_dom"/>
</dbReference>
<keyword evidence="6" id="KW-0460">Magnesium</keyword>
<name>A0A511X6M1_9PROT</name>
<dbReference type="Proteomes" id="UP000321635">
    <property type="component" value="Unassembled WGS sequence"/>
</dbReference>
<comment type="cofactor">
    <cofactor evidence="6">
        <name>Mg(2+)</name>
        <dbReference type="ChEBI" id="CHEBI:18420"/>
    </cofactor>
</comment>
<evidence type="ECO:0000256" key="4">
    <source>
        <dbReference type="ARBA" id="ARBA00022679"/>
    </source>
</evidence>
<dbReference type="GO" id="GO:0044205">
    <property type="term" value="P:'de novo' UMP biosynthetic process"/>
    <property type="evidence" value="ECO:0007669"/>
    <property type="project" value="UniProtKB-UniRule"/>
</dbReference>
<evidence type="ECO:0000313" key="8">
    <source>
        <dbReference type="Proteomes" id="UP000321635"/>
    </source>
</evidence>
<dbReference type="AlphaFoldDB" id="A0A511X6M1"/>
<keyword evidence="5 6" id="KW-0665">Pyrimidine biosynthesis</keyword>
<organism evidence="7 8">
    <name type="scientific">Acetobacter nitrogenifigens DSM 23921 = NBRC 105050</name>
    <dbReference type="NCBI Taxonomy" id="1120919"/>
    <lineage>
        <taxon>Bacteria</taxon>
        <taxon>Pseudomonadati</taxon>
        <taxon>Pseudomonadota</taxon>
        <taxon>Alphaproteobacteria</taxon>
        <taxon>Acetobacterales</taxon>
        <taxon>Acetobacteraceae</taxon>
        <taxon>Acetobacter</taxon>
    </lineage>
</organism>
<dbReference type="InterPro" id="IPR029057">
    <property type="entry name" value="PRTase-like"/>
</dbReference>
<comment type="catalytic activity">
    <reaction evidence="6">
        <text>orotidine 5'-phosphate + diphosphate = orotate + 5-phospho-alpha-D-ribose 1-diphosphate</text>
        <dbReference type="Rhea" id="RHEA:10380"/>
        <dbReference type="ChEBI" id="CHEBI:30839"/>
        <dbReference type="ChEBI" id="CHEBI:33019"/>
        <dbReference type="ChEBI" id="CHEBI:57538"/>
        <dbReference type="ChEBI" id="CHEBI:58017"/>
        <dbReference type="EC" id="2.4.2.10"/>
    </reaction>
</comment>
<dbReference type="EMBL" id="BJYF01000001">
    <property type="protein sequence ID" value="GEN58589.1"/>
    <property type="molecule type" value="Genomic_DNA"/>
</dbReference>
<evidence type="ECO:0000256" key="1">
    <source>
        <dbReference type="ARBA" id="ARBA00004889"/>
    </source>
</evidence>
<evidence type="ECO:0000256" key="2">
    <source>
        <dbReference type="ARBA" id="ARBA00011971"/>
    </source>
</evidence>
<dbReference type="OrthoDB" id="9802134at2"/>
<dbReference type="CDD" id="cd06223">
    <property type="entry name" value="PRTases_typeI"/>
    <property type="match status" value="1"/>
</dbReference>
<keyword evidence="8" id="KW-1185">Reference proteome</keyword>
<feature type="binding site" evidence="6">
    <location>
        <position position="117"/>
    </location>
    <ligand>
        <name>5-phospho-alpha-D-ribose 1-diphosphate</name>
        <dbReference type="ChEBI" id="CHEBI:58017"/>
        <note>ligand shared between dimeric partners</note>
    </ligand>
</feature>
<dbReference type="EC" id="2.4.2.10" evidence="2 6"/>
<dbReference type="Gene3D" id="3.40.50.2020">
    <property type="match status" value="1"/>
</dbReference>
<dbReference type="UniPathway" id="UPA00070">
    <property type="reaction ID" value="UER00119"/>
</dbReference>
<feature type="binding site" description="in other chain" evidence="6">
    <location>
        <begin position="143"/>
        <end position="151"/>
    </location>
    <ligand>
        <name>5-phospho-alpha-D-ribose 1-diphosphate</name>
        <dbReference type="ChEBI" id="CHEBI:58017"/>
        <note>ligand shared between dimeric partners</note>
    </ligand>
</feature>
<evidence type="ECO:0000256" key="3">
    <source>
        <dbReference type="ARBA" id="ARBA00022676"/>
    </source>
</evidence>
<feature type="binding site" evidence="6">
    <location>
        <position position="147"/>
    </location>
    <ligand>
        <name>orotate</name>
        <dbReference type="ChEBI" id="CHEBI:30839"/>
    </ligand>
</feature>
<keyword evidence="3 6" id="KW-0328">Glycosyltransferase</keyword>
<dbReference type="PANTHER" id="PTHR19278:SF9">
    <property type="entry name" value="URIDINE 5'-MONOPHOSPHATE SYNTHASE"/>
    <property type="match status" value="1"/>
</dbReference>
<dbReference type="STRING" id="1120919.GCA_000429165_00480"/>
<comment type="pathway">
    <text evidence="1 6">Pyrimidine metabolism; UMP biosynthesis via de novo pathway; UMP from orotate: step 1/2.</text>
</comment>
<evidence type="ECO:0000256" key="5">
    <source>
        <dbReference type="ARBA" id="ARBA00022975"/>
    </source>
</evidence>
<evidence type="ECO:0000313" key="7">
    <source>
        <dbReference type="EMBL" id="GEN58589.1"/>
    </source>
</evidence>
<dbReference type="RefSeq" id="WP_026396701.1">
    <property type="nucleotide sequence ID" value="NZ_AUBI01000001.1"/>
</dbReference>
<protein>
    <recommendedName>
        <fullName evidence="2 6">Orotate phosphoribosyltransferase</fullName>
        <shortName evidence="6">OPRT</shortName>
        <shortName evidence="6">OPRTase</shortName>
        <ecNumber evidence="2 6">2.4.2.10</ecNumber>
    </recommendedName>
</protein>
<comment type="similarity">
    <text evidence="6">Belongs to the purine/pyrimidine phosphoribosyltransferase family. PyrE subfamily.</text>
</comment>
<dbReference type="PANTHER" id="PTHR19278">
    <property type="entry name" value="OROTATE PHOSPHORIBOSYLTRANSFERASE"/>
    <property type="match status" value="1"/>
</dbReference>
<comment type="subunit">
    <text evidence="6">Homodimer.</text>
</comment>
<dbReference type="GO" id="GO:0000287">
    <property type="term" value="F:magnesium ion binding"/>
    <property type="evidence" value="ECO:0007669"/>
    <property type="project" value="UniProtKB-UniRule"/>
</dbReference>
<dbReference type="InterPro" id="IPR023031">
    <property type="entry name" value="OPRT"/>
</dbReference>
<comment type="function">
    <text evidence="6">Catalyzes the transfer of a ribosyl phosphate group from 5-phosphoribose 1-diphosphate to orotate, leading to the formation of orotidine monophosphate (OMP).</text>
</comment>
<feature type="binding site" description="in other chain" evidence="6">
    <location>
        <position position="118"/>
    </location>
    <ligand>
        <name>5-phospho-alpha-D-ribose 1-diphosphate</name>
        <dbReference type="ChEBI" id="CHEBI:58017"/>
        <note>ligand shared between dimeric partners</note>
    </ligand>
</feature>
<keyword evidence="4 6" id="KW-0808">Transferase</keyword>
<dbReference type="SUPFAM" id="SSF53271">
    <property type="entry name" value="PRTase-like"/>
    <property type="match status" value="1"/>
</dbReference>
<comment type="caution">
    <text evidence="7">The sequence shown here is derived from an EMBL/GenBank/DDBJ whole genome shotgun (WGS) entry which is preliminary data.</text>
</comment>
<accession>A0A511X6M1</accession>
<feature type="binding site" evidence="6">
    <location>
        <position position="121"/>
    </location>
    <ligand>
        <name>5-phospho-alpha-D-ribose 1-diphosphate</name>
        <dbReference type="ChEBI" id="CHEBI:58017"/>
        <note>ligand shared between dimeric partners</note>
    </ligand>
</feature>